<dbReference type="EMBL" id="CP038015">
    <property type="protein sequence ID" value="QBP42343.1"/>
    <property type="molecule type" value="Genomic_DNA"/>
</dbReference>
<protein>
    <recommendedName>
        <fullName evidence="3">DUF2564 family protein</fullName>
    </recommendedName>
</protein>
<evidence type="ECO:0000313" key="2">
    <source>
        <dbReference type="Proteomes" id="UP000294292"/>
    </source>
</evidence>
<name>A0A4P7A108_9BACL</name>
<dbReference type="Proteomes" id="UP000294292">
    <property type="component" value="Chromosome"/>
</dbReference>
<accession>A0A4P7A108</accession>
<evidence type="ECO:0008006" key="3">
    <source>
        <dbReference type="Google" id="ProtNLM"/>
    </source>
</evidence>
<sequence length="86" mass="9848">MEDHTQMSWKEDTIIAQLHNSVDNVTMAVGQAQTRPTEQTIQNAQEMIERAERSVTNALQSRGETEPISMLLMQLNQNKEKLNDLH</sequence>
<gene>
    <name evidence="1" type="ORF">E2636_14800</name>
</gene>
<reference evidence="1 2" key="1">
    <citation type="submission" date="2019-03" db="EMBL/GenBank/DDBJ databases">
        <title>Complete genome sequence of Paenisporosarcina antarctica CGMCC 1.6503T.</title>
        <authorList>
            <person name="Rong J.-C."/>
            <person name="Chi N.-Y."/>
            <person name="Zhang Q.-F."/>
        </authorList>
    </citation>
    <scope>NUCLEOTIDE SEQUENCE [LARGE SCALE GENOMIC DNA]</scope>
    <source>
        <strain evidence="1 2">CGMCC 1.6503</strain>
    </source>
</reference>
<proteinExistence type="predicted"/>
<dbReference type="KEGG" id="panc:E2636_14800"/>
<keyword evidence="2" id="KW-1185">Reference proteome</keyword>
<evidence type="ECO:0000313" key="1">
    <source>
        <dbReference type="EMBL" id="QBP42343.1"/>
    </source>
</evidence>
<organism evidence="1 2">
    <name type="scientific">Paenisporosarcina antarctica</name>
    <dbReference type="NCBI Taxonomy" id="417367"/>
    <lineage>
        <taxon>Bacteria</taxon>
        <taxon>Bacillati</taxon>
        <taxon>Bacillota</taxon>
        <taxon>Bacilli</taxon>
        <taxon>Bacillales</taxon>
        <taxon>Caryophanaceae</taxon>
        <taxon>Paenisporosarcina</taxon>
    </lineage>
</organism>
<dbReference type="RefSeq" id="WP_134210894.1">
    <property type="nucleotide sequence ID" value="NZ_CP038015.1"/>
</dbReference>
<dbReference type="AlphaFoldDB" id="A0A4P7A108"/>
<dbReference type="OrthoDB" id="2932110at2"/>